<gene>
    <name evidence="1" type="ORF">F2Q70_00017104</name>
</gene>
<name>A0A8S9I0E0_BRACR</name>
<reference evidence="1" key="1">
    <citation type="submission" date="2019-12" db="EMBL/GenBank/DDBJ databases">
        <title>Genome sequencing and annotation of Brassica cretica.</title>
        <authorList>
            <person name="Studholme D.J."/>
            <person name="Sarris P.F."/>
        </authorList>
    </citation>
    <scope>NUCLEOTIDE SEQUENCE</scope>
    <source>
        <strain evidence="1">PFS-102/07</strain>
        <tissue evidence="1">Leaf</tissue>
    </source>
</reference>
<proteinExistence type="predicted"/>
<sequence length="134" mass="14976">MVSSSKRTSWIDRGIQLGRLPSWTSPAQPFAKLDQPRIQLSRLPSWINHRFSSAVCRAGSTTDSARSFAELDKSSSANGRAELTRIHLHLVLVTPLPRLYQTHSCFVPIGGIIGTLRFKNRKNSFSRITFGLIV</sequence>
<comment type="caution">
    <text evidence="1">The sequence shown here is derived from an EMBL/GenBank/DDBJ whole genome shotgun (WGS) entry which is preliminary data.</text>
</comment>
<dbReference type="EMBL" id="QGKY02001250">
    <property type="protein sequence ID" value="KAF2562922.1"/>
    <property type="molecule type" value="Genomic_DNA"/>
</dbReference>
<accession>A0A8S9I0E0</accession>
<evidence type="ECO:0000313" key="1">
    <source>
        <dbReference type="EMBL" id="KAF2562922.1"/>
    </source>
</evidence>
<dbReference type="AlphaFoldDB" id="A0A8S9I0E0"/>
<organism evidence="1">
    <name type="scientific">Brassica cretica</name>
    <name type="common">Mustard</name>
    <dbReference type="NCBI Taxonomy" id="69181"/>
    <lineage>
        <taxon>Eukaryota</taxon>
        <taxon>Viridiplantae</taxon>
        <taxon>Streptophyta</taxon>
        <taxon>Embryophyta</taxon>
        <taxon>Tracheophyta</taxon>
        <taxon>Spermatophyta</taxon>
        <taxon>Magnoliopsida</taxon>
        <taxon>eudicotyledons</taxon>
        <taxon>Gunneridae</taxon>
        <taxon>Pentapetalae</taxon>
        <taxon>rosids</taxon>
        <taxon>malvids</taxon>
        <taxon>Brassicales</taxon>
        <taxon>Brassicaceae</taxon>
        <taxon>Brassiceae</taxon>
        <taxon>Brassica</taxon>
    </lineage>
</organism>
<protein>
    <submittedName>
        <fullName evidence="1">Uncharacterized protein</fullName>
    </submittedName>
</protein>